<comment type="subcellular location">
    <subcellularLocation>
        <location evidence="4">Mitochondrion</location>
    </subcellularLocation>
</comment>
<comment type="function">
    <text evidence="4">The H protein shuttles the methylamine group of glycine from the P protein to the T protein.</text>
</comment>
<dbReference type="GO" id="GO:0019464">
    <property type="term" value="P:glycine decarboxylation via glycine cleavage system"/>
    <property type="evidence" value="ECO:0007669"/>
    <property type="project" value="UniProtKB-UniRule"/>
</dbReference>
<dbReference type="NCBIfam" id="TIGR00527">
    <property type="entry name" value="gcvH"/>
    <property type="match status" value="1"/>
</dbReference>
<dbReference type="PROSITE" id="PS50968">
    <property type="entry name" value="BIOTINYL_LIPOYL"/>
    <property type="match status" value="1"/>
</dbReference>
<evidence type="ECO:0000313" key="6">
    <source>
        <dbReference type="EMBL" id="CAD5118494.1"/>
    </source>
</evidence>
<keyword evidence="4" id="KW-0496">Mitochondrion</keyword>
<dbReference type="PANTHER" id="PTHR11715">
    <property type="entry name" value="GLYCINE CLEAVAGE SYSTEM H PROTEIN"/>
    <property type="match status" value="1"/>
</dbReference>
<comment type="cofactor">
    <cofactor evidence="4">
        <name>(R)-lipoate</name>
        <dbReference type="ChEBI" id="CHEBI:83088"/>
    </cofactor>
    <text evidence="4">Binds 1 lipoyl cofactor covalently.</text>
</comment>
<dbReference type="Pfam" id="PF01597">
    <property type="entry name" value="GCV_H"/>
    <property type="match status" value="1"/>
</dbReference>
<keyword evidence="4" id="KW-0809">Transit peptide</keyword>
<dbReference type="NCBIfam" id="NF002270">
    <property type="entry name" value="PRK01202.1"/>
    <property type="match status" value="1"/>
</dbReference>
<evidence type="ECO:0000256" key="2">
    <source>
        <dbReference type="ARBA" id="ARBA00022823"/>
    </source>
</evidence>
<reference evidence="6 7" key="1">
    <citation type="submission" date="2020-08" db="EMBL/GenBank/DDBJ databases">
        <authorList>
            <person name="Hejnol A."/>
        </authorList>
    </citation>
    <scope>NUCLEOTIDE SEQUENCE [LARGE SCALE GENOMIC DNA]</scope>
</reference>
<dbReference type="GO" id="GO:0005739">
    <property type="term" value="C:mitochondrion"/>
    <property type="evidence" value="ECO:0007669"/>
    <property type="project" value="UniProtKB-SubCell"/>
</dbReference>
<dbReference type="PANTHER" id="PTHR11715:SF3">
    <property type="entry name" value="GLYCINE CLEAVAGE SYSTEM H PROTEIN-RELATED"/>
    <property type="match status" value="1"/>
</dbReference>
<dbReference type="EMBL" id="CAJFCJ010000009">
    <property type="protein sequence ID" value="CAD5118494.1"/>
    <property type="molecule type" value="Genomic_DNA"/>
</dbReference>
<name>A0A7I8VQI9_9ANNE</name>
<dbReference type="GO" id="GO:0005960">
    <property type="term" value="C:glycine cleavage complex"/>
    <property type="evidence" value="ECO:0007669"/>
    <property type="project" value="UniProtKB-UniRule"/>
</dbReference>
<evidence type="ECO:0000256" key="4">
    <source>
        <dbReference type="RuleBase" id="RU364055"/>
    </source>
</evidence>
<dbReference type="AlphaFoldDB" id="A0A7I8VQI9"/>
<dbReference type="InterPro" id="IPR017453">
    <property type="entry name" value="GCV_H_sub"/>
</dbReference>
<comment type="similarity">
    <text evidence="1 4">Belongs to the GcvH family.</text>
</comment>
<evidence type="ECO:0000259" key="5">
    <source>
        <dbReference type="PROSITE" id="PS50968"/>
    </source>
</evidence>
<accession>A0A7I8VQI9</accession>
<dbReference type="HAMAP" id="MF_00272">
    <property type="entry name" value="GcvH"/>
    <property type="match status" value="1"/>
</dbReference>
<gene>
    <name evidence="6" type="ORF">DGYR_LOCUS6863</name>
</gene>
<dbReference type="CDD" id="cd06848">
    <property type="entry name" value="GCS_H"/>
    <property type="match status" value="1"/>
</dbReference>
<keyword evidence="7" id="KW-1185">Reference proteome</keyword>
<dbReference type="InterPro" id="IPR002930">
    <property type="entry name" value="GCV_H"/>
</dbReference>
<dbReference type="SUPFAM" id="SSF51230">
    <property type="entry name" value="Single hybrid motif"/>
    <property type="match status" value="1"/>
</dbReference>
<dbReference type="Gene3D" id="2.40.50.100">
    <property type="match status" value="1"/>
</dbReference>
<dbReference type="Proteomes" id="UP000549394">
    <property type="component" value="Unassembled WGS sequence"/>
</dbReference>
<dbReference type="GO" id="GO:0009249">
    <property type="term" value="P:protein lipoylation"/>
    <property type="evidence" value="ECO:0007669"/>
    <property type="project" value="TreeGrafter"/>
</dbReference>
<dbReference type="OrthoDB" id="10264154at2759"/>
<feature type="modified residue" description="N6-lipoyllysine" evidence="3">
    <location>
        <position position="104"/>
    </location>
</feature>
<dbReference type="InterPro" id="IPR033753">
    <property type="entry name" value="GCV_H/Fam206"/>
</dbReference>
<evidence type="ECO:0000256" key="3">
    <source>
        <dbReference type="PIRSR" id="PIRSR617453-50"/>
    </source>
</evidence>
<feature type="domain" description="Lipoyl-binding" evidence="5">
    <location>
        <begin position="63"/>
        <end position="145"/>
    </location>
</feature>
<dbReference type="InterPro" id="IPR011053">
    <property type="entry name" value="Single_hybrid_motif"/>
</dbReference>
<dbReference type="InterPro" id="IPR000089">
    <property type="entry name" value="Biotin_lipoyl"/>
</dbReference>
<sequence length="169" mass="18754">MATTAVAKLTRVFAPKLVSYAKCRPLIPQSKVLLRSYTLSATKLANDRYFTKDHEWVTVDGGEATVGISDHAQTNLGEIVFVQLPDVSSEFSLGEECGALESVKAASDIICPLSGKVFAKNSAVEDDPTKINQSPYDDGWLFKLEMTNTKEVEELMNEDEYHKFLKEDD</sequence>
<protein>
    <recommendedName>
        <fullName evidence="4">Glycine cleavage system H protein</fullName>
    </recommendedName>
</protein>
<comment type="subunit">
    <text evidence="4">The glycine cleavage system is composed of four proteins: P, T, L and H.</text>
</comment>
<organism evidence="6 7">
    <name type="scientific">Dimorphilus gyrociliatus</name>
    <dbReference type="NCBI Taxonomy" id="2664684"/>
    <lineage>
        <taxon>Eukaryota</taxon>
        <taxon>Metazoa</taxon>
        <taxon>Spiralia</taxon>
        <taxon>Lophotrochozoa</taxon>
        <taxon>Annelida</taxon>
        <taxon>Polychaeta</taxon>
        <taxon>Polychaeta incertae sedis</taxon>
        <taxon>Dinophilidae</taxon>
        <taxon>Dimorphilus</taxon>
    </lineage>
</organism>
<keyword evidence="2 3" id="KW-0450">Lipoyl</keyword>
<proteinExistence type="inferred from homology"/>
<comment type="caution">
    <text evidence="6">The sequence shown here is derived from an EMBL/GenBank/DDBJ whole genome shotgun (WGS) entry which is preliminary data.</text>
</comment>
<evidence type="ECO:0000313" key="7">
    <source>
        <dbReference type="Proteomes" id="UP000549394"/>
    </source>
</evidence>
<evidence type="ECO:0000256" key="1">
    <source>
        <dbReference type="ARBA" id="ARBA00009249"/>
    </source>
</evidence>